<keyword evidence="7" id="KW-1185">Reference proteome</keyword>
<feature type="domain" description="DUF7933" evidence="5">
    <location>
        <begin position="1047"/>
        <end position="1151"/>
    </location>
</feature>
<dbReference type="PANTHER" id="PTHR34819">
    <property type="entry name" value="LARGE CYSTEINE-RICH PERIPLASMIC PROTEIN OMCB"/>
    <property type="match status" value="1"/>
</dbReference>
<evidence type="ECO:0000259" key="4">
    <source>
        <dbReference type="Pfam" id="PF17210"/>
    </source>
</evidence>
<feature type="domain" description="SD-repeat containing protein B" evidence="4">
    <location>
        <begin position="1598"/>
        <end position="1691"/>
    </location>
</feature>
<evidence type="ECO:0000313" key="7">
    <source>
        <dbReference type="Proteomes" id="UP001626549"/>
    </source>
</evidence>
<feature type="domain" description="DUF7933" evidence="5">
    <location>
        <begin position="1325"/>
        <end position="1452"/>
    </location>
</feature>
<proteinExistence type="predicted"/>
<dbReference type="InterPro" id="IPR033764">
    <property type="entry name" value="Sdr_B"/>
</dbReference>
<dbReference type="InterPro" id="IPR047589">
    <property type="entry name" value="DUF11_rpt"/>
</dbReference>
<protein>
    <submittedName>
        <fullName evidence="6">SdrD B-like domain-containing protein</fullName>
    </submittedName>
</protein>
<feature type="domain" description="DUF7933" evidence="5">
    <location>
        <begin position="1206"/>
        <end position="1316"/>
    </location>
</feature>
<feature type="domain" description="DUF7933" evidence="5">
    <location>
        <begin position="908"/>
        <end position="1035"/>
    </location>
</feature>
<evidence type="ECO:0000256" key="1">
    <source>
        <dbReference type="ARBA" id="ARBA00004613"/>
    </source>
</evidence>
<dbReference type="RefSeq" id="WP_407327900.1">
    <property type="nucleotide sequence ID" value="NZ_CP136865.1"/>
</dbReference>
<dbReference type="EMBL" id="CP136865">
    <property type="protein sequence ID" value="WOJ97196.1"/>
    <property type="molecule type" value="Genomic_DNA"/>
</dbReference>
<feature type="domain" description="DUF7933" evidence="5">
    <location>
        <begin position="779"/>
        <end position="900"/>
    </location>
</feature>
<dbReference type="Pfam" id="PF25564">
    <property type="entry name" value="DUF7933"/>
    <property type="match status" value="8"/>
</dbReference>
<feature type="domain" description="DUF7933" evidence="5">
    <location>
        <begin position="197"/>
        <end position="317"/>
    </location>
</feature>
<dbReference type="Proteomes" id="UP001626549">
    <property type="component" value="Chromosome"/>
</dbReference>
<dbReference type="InterPro" id="IPR051172">
    <property type="entry name" value="Chlamydia_OmcB"/>
</dbReference>
<accession>A0ABZ0ICQ5</accession>
<feature type="domain" description="DUF7933" evidence="5">
    <location>
        <begin position="631"/>
        <end position="743"/>
    </location>
</feature>
<keyword evidence="2" id="KW-0964">Secreted</keyword>
<evidence type="ECO:0000313" key="6">
    <source>
        <dbReference type="EMBL" id="WOJ97196.1"/>
    </source>
</evidence>
<reference evidence="6 7" key="1">
    <citation type="submission" date="2023-10" db="EMBL/GenBank/DDBJ databases">
        <title>Two novel species belonging to the OM43/NOR5 clade.</title>
        <authorList>
            <person name="Park M."/>
        </authorList>
    </citation>
    <scope>NUCLEOTIDE SEQUENCE [LARGE SCALE GENOMIC DNA]</scope>
    <source>
        <strain evidence="6 7">IMCC45268</strain>
    </source>
</reference>
<dbReference type="InterPro" id="IPR013783">
    <property type="entry name" value="Ig-like_fold"/>
</dbReference>
<keyword evidence="3" id="KW-0732">Signal</keyword>
<organism evidence="6 7">
    <name type="scientific">Congregibacter brevis</name>
    <dbReference type="NCBI Taxonomy" id="3081201"/>
    <lineage>
        <taxon>Bacteria</taxon>
        <taxon>Pseudomonadati</taxon>
        <taxon>Pseudomonadota</taxon>
        <taxon>Gammaproteobacteria</taxon>
        <taxon>Cellvibrionales</taxon>
        <taxon>Halieaceae</taxon>
        <taxon>Congregibacter</taxon>
    </lineage>
</organism>
<dbReference type="InterPro" id="IPR057693">
    <property type="entry name" value="DUF7933"/>
</dbReference>
<gene>
    <name evidence="6" type="ORF">R0137_01155</name>
</gene>
<sequence length="1864" mass="187438">MRSKKHEGLVPNIEPVWGIFRRLLQVGVCISALLASCLAWSQNPDFNVTVNTGPVAPNSTTVFPGELTSLRVTLSNNSIVNPITGVSFNGAFQTFGTAGLVIGEGTSALNGSCGTGTLTVTPGSSSIVISGVDIPARIDGVAGSGECYVDLSTRAFSTDGSSTTLNLEVAAGAVNADQGVNATGGPQAITVRAVERPTVSKAFSSDNILVLGGNTRTLTITINNPDSNVGLDDVALTDMFPNSGLPDAVINGNGAVIEPTGAPATGTCVAGGGTVVLTQGAAAQVAISGVTVAAGGSCTVEVEVRARQTDGEYQVTPSNVIEASSFSSLQGVMPAQNASASTRVRSPLAINKNFNPSVLASGTTGQFTVTLSNNSGAALPVSNFTDNPIGTPNSANVTIASTGAIANSCAGGSASLEGGGQGFSVGGFAIPANGSCAITVDYTAVNTDPDTPVTYTNSILQGAVSITGQPDIISQERSATVIVADRLRVLKARTPSNAAPGEAVEYQVTVQNFSSSVLSNVSLADTLQNGSSLLTGGAFEPSSACGLSTNGAAQGDTSIDFTITTVPARTGAGSPGECVVSFWVMIDPDATTNTPNVINAGGVCFNPGGGEVCNQGASNTVTTSLRSPVEFEKTFNTIDVVAEAEGVPVRMRLELRNFAAEALSDVVFSDTLPQDGPFQQLRIATPANVSNSCGGTLIATAGSTSVSLNNAAVPAYSGSDPGVCAIEVDVVGPAGSYPNTAEANGNRPNADGSVTALAPLGSAIDDSATVNYSPALQASKSFTPSSISDGGTSTLEIRFTNVDSTQPITGIAATDVLPSGMVIASPAMAYSNCAGPPVIDAPSGGTTVSLSDAVLAPNASCAILVDVEVSGTSNWVNEIPAGAITADNGILNTSPVTATLLYEPPGVPLISKSINPGTIVPGQSSTLTIDITNGSQDLTGVSVVDWFTEGGIAGATANGMQIAPAPNASTTCPGGVVTASPGGDNVRLSEANILSGVACSISVQVTSTSVGTITNRIPVGAIESDQGATNSTSFAESTLSTTSEVGVTKLFTPAVVSADEPSRLRIEFFNGNAAALTDFSLTDSYPAGLENAADPNPISSCGGLATISFPDTASVSISNGSIGAASGSTAASCFLEVNVVSSTLGTYDNVIPQNSLTVRGVPVPHPPATSTLQVRERIVVNKAFDDLTLDAGDPNGFTTGEAVRLPGVSAPLTIRIENPNDIPLTEVRFTDALPDGVTLAIPANVATTCTDGVVTGQANGQTLALTGASLGAAGDADAICIVTADVFSNVPGVYTNEIPVGDVTSFEGIDNDPGTQSQLVVSEPPTIGKTFEPPVIAPGTSSTLRLTLGNGNDVAATLTSDLVDSLPATPGAMIVATPSNITTDCPGGTGIITAATGASTVRIDSGTVIPPGGCVVSIDVTANDAGDYLNSISVGALQTDLGPNDMPTEAPLKLSTLGYIAGKVFLDPQTVPNGVFIPGDSMPITGNTIELRSGGSCSGVLLESSSTDAQGNYLFDELPAGTYSVCQPTQPPSTFNSVTTEGTIVPFGASTGSAGTAANPTDTSSEITGIVLGDNAGTATEVSGSPDNNFSEVLPASLSGNVYFDQNNDGFFDSDESGIGGVEITLTGPVTLTTTTAADGSWSFTNLPPGDYTVTEVQPGGWVDGLDAVGTVGGSSVGVNANDVNSAITLGPGDAGINYNFGEIAPALLSLSVNAVCVNDVPYVDYSINGFAGVSAPNVTVRWVTPGARIAEERVNQPGSGRLLWPGASVDASGNGTGWPGWAFTDGQWVEVPDDRRPTMTLEVEFNPTGTATVSYPPATPACAAQPPGTFRVQSVPVSPRWVLLLLALMLMAVASPKLAPARV</sequence>
<dbReference type="PANTHER" id="PTHR34819:SF3">
    <property type="entry name" value="CELL SURFACE PROTEIN"/>
    <property type="match status" value="1"/>
</dbReference>
<dbReference type="Gene3D" id="2.60.40.10">
    <property type="entry name" value="Immunoglobulins"/>
    <property type="match status" value="2"/>
</dbReference>
<name>A0ABZ0ICQ5_9GAMM</name>
<comment type="subcellular location">
    <subcellularLocation>
        <location evidence="1">Secreted</location>
    </subcellularLocation>
</comment>
<feature type="domain" description="DUF7933" evidence="5">
    <location>
        <begin position="350"/>
        <end position="481"/>
    </location>
</feature>
<dbReference type="NCBIfam" id="TIGR01451">
    <property type="entry name" value="B_ant_repeat"/>
    <property type="match status" value="1"/>
</dbReference>
<evidence type="ECO:0000259" key="5">
    <source>
        <dbReference type="Pfam" id="PF25564"/>
    </source>
</evidence>
<dbReference type="SUPFAM" id="SSF117074">
    <property type="entry name" value="Hypothetical protein PA1324"/>
    <property type="match status" value="2"/>
</dbReference>
<evidence type="ECO:0000256" key="3">
    <source>
        <dbReference type="ARBA" id="ARBA00022729"/>
    </source>
</evidence>
<evidence type="ECO:0000256" key="2">
    <source>
        <dbReference type="ARBA" id="ARBA00022525"/>
    </source>
</evidence>
<dbReference type="Pfam" id="PF17210">
    <property type="entry name" value="SdrD_B"/>
    <property type="match status" value="1"/>
</dbReference>